<comment type="function">
    <text evidence="11">Involved in coproporphyrin-dependent heme b biosynthesis. Catalyzes the oxidation of coproporphyrinogen III to coproporphyrin III.</text>
</comment>
<dbReference type="NCBIfam" id="TIGR00562">
    <property type="entry name" value="proto_IX_ox"/>
    <property type="match status" value="1"/>
</dbReference>
<dbReference type="InterPro" id="IPR002937">
    <property type="entry name" value="Amino_oxidase"/>
</dbReference>
<proteinExistence type="inferred from homology"/>
<keyword evidence="7 11" id="KW-0285">Flavoprotein</keyword>
<comment type="subcellular location">
    <subcellularLocation>
        <location evidence="11">Cytoplasm</location>
    </subcellularLocation>
</comment>
<name>A0ABS8EZS5_9FIRM</name>
<evidence type="ECO:0000256" key="2">
    <source>
        <dbReference type="ARBA" id="ARBA00001974"/>
    </source>
</evidence>
<feature type="domain" description="Amine oxidase" evidence="13">
    <location>
        <begin position="386"/>
        <end position="566"/>
    </location>
</feature>
<keyword evidence="11" id="KW-0963">Cytoplasm</keyword>
<evidence type="ECO:0000256" key="12">
    <source>
        <dbReference type="SAM" id="MobiDB-lite"/>
    </source>
</evidence>
<dbReference type="EC" id="1.3.3.15" evidence="5 11"/>
<comment type="cofactor">
    <cofactor evidence="2 11">
        <name>FAD</name>
        <dbReference type="ChEBI" id="CHEBI:57692"/>
    </cofactor>
</comment>
<dbReference type="PANTHER" id="PTHR42923:SF3">
    <property type="entry name" value="PROTOPORPHYRINOGEN OXIDASE"/>
    <property type="match status" value="1"/>
</dbReference>
<dbReference type="EMBL" id="JAJEQD010000002">
    <property type="protein sequence ID" value="MCC2155707.1"/>
    <property type="molecule type" value="Genomic_DNA"/>
</dbReference>
<evidence type="ECO:0000256" key="3">
    <source>
        <dbReference type="ARBA" id="ARBA00004744"/>
    </source>
</evidence>
<comment type="caution">
    <text evidence="14">The sequence shown here is derived from an EMBL/GenBank/DDBJ whole genome shotgun (WGS) entry which is preliminary data.</text>
</comment>
<comment type="similarity">
    <text evidence="4 11">Belongs to the protoporphyrinogen/coproporphyrinogen oxidase family. Coproporphyrinogen III oxidase subfamily.</text>
</comment>
<evidence type="ECO:0000256" key="5">
    <source>
        <dbReference type="ARBA" id="ARBA00012402"/>
    </source>
</evidence>
<dbReference type="Proteomes" id="UP001198241">
    <property type="component" value="Unassembled WGS sequence"/>
</dbReference>
<feature type="region of interest" description="Disordered" evidence="12">
    <location>
        <begin position="217"/>
        <end position="285"/>
    </location>
</feature>
<organism evidence="14 15">
    <name type="scientific">Veillonella fallax</name>
    <dbReference type="NCBI Taxonomy" id="2881272"/>
    <lineage>
        <taxon>Bacteria</taxon>
        <taxon>Bacillati</taxon>
        <taxon>Bacillota</taxon>
        <taxon>Negativicutes</taxon>
        <taxon>Veillonellales</taxon>
        <taxon>Veillonellaceae</taxon>
        <taxon>Veillonella</taxon>
    </lineage>
</organism>
<dbReference type="InterPro" id="IPR036188">
    <property type="entry name" value="FAD/NAD-bd_sf"/>
</dbReference>
<evidence type="ECO:0000256" key="1">
    <source>
        <dbReference type="ARBA" id="ARBA00001755"/>
    </source>
</evidence>
<dbReference type="SUPFAM" id="SSF51905">
    <property type="entry name" value="FAD/NAD(P)-binding domain"/>
    <property type="match status" value="1"/>
</dbReference>
<comment type="catalytic activity">
    <reaction evidence="1">
        <text>coproporphyrinogen III + 3 O2 = coproporphyrin III + 3 H2O2</text>
        <dbReference type="Rhea" id="RHEA:43436"/>
        <dbReference type="ChEBI" id="CHEBI:15379"/>
        <dbReference type="ChEBI" id="CHEBI:16240"/>
        <dbReference type="ChEBI" id="CHEBI:57309"/>
        <dbReference type="ChEBI" id="CHEBI:131725"/>
        <dbReference type="EC" id="1.3.3.15"/>
    </reaction>
    <physiologicalReaction direction="left-to-right" evidence="1">
        <dbReference type="Rhea" id="RHEA:43437"/>
    </physiologicalReaction>
</comment>
<keyword evidence="15" id="KW-1185">Reference proteome</keyword>
<dbReference type="SUPFAM" id="SSF54373">
    <property type="entry name" value="FAD-linked reductases, C-terminal domain"/>
    <property type="match status" value="1"/>
</dbReference>
<evidence type="ECO:0000256" key="8">
    <source>
        <dbReference type="ARBA" id="ARBA00022827"/>
    </source>
</evidence>
<keyword evidence="9 11" id="KW-0560">Oxidoreductase</keyword>
<sequence>MNVTIVGGGLTGLTAAYYLGRAKPDWTITLYEQAPRFGGKIQTQRVDDFVVELGPDSYLGRKTEMTDLVYDLGLGDTLVSNETGQAFVYDKGSIHPIPGGSIMGIPTEMMPFVKATLISWPGKLRASLDYFKKPYQLDKNGDVSIGHFFKYHLGQEMMDKLIEPLLAGIYGGDIYKISLLSTFPHFIQVEQKYGNMVKGMMAAKMGHSKAGVTKAAKGAVAEGDVPRAGKGTMTDRQFESHEAKSSQARSTGDNAHSTSNATKSSLQQQTTKSQVDMASRKGTAAQSGMFRQLTGGLESVITAIVEAMPSNVHLHTGTLVSNIRYVEGMYAIDVVKSGNDACGCEANASANFNSNFKSTSNSIKTDSSNADNRVETSNSTTDLAIDSATEVLLDKAPAMADHVIISTPPATYNQWFKDDEGFDFLRSMEQSSCAIAIMAFDKSTFDGELKGSGLLITRNTDTPLTACTILNQKWPQTTPDDKIVLRVFIGKPGNDVVEHLNDEELSELAVKEIQRIMSFSTQPEWVRINRLIHCMPQYNVGHRAGITAVRKHVAENYPNLHLIGTPFDGIGIPDGVKQAKELIQSIVGSNEN</sequence>
<dbReference type="InterPro" id="IPR050464">
    <property type="entry name" value="Zeta_carotene_desat/Oxidored"/>
</dbReference>
<evidence type="ECO:0000256" key="4">
    <source>
        <dbReference type="ARBA" id="ARBA00008310"/>
    </source>
</evidence>
<comment type="pathway">
    <text evidence="3 11">Porphyrin-containing compound metabolism; protoheme biosynthesis.</text>
</comment>
<feature type="domain" description="Amine oxidase" evidence="13">
    <location>
        <begin position="10"/>
        <end position="333"/>
    </location>
</feature>
<gene>
    <name evidence="14" type="primary">hemG</name>
    <name evidence="14" type="ORF">LKD20_00945</name>
</gene>
<evidence type="ECO:0000256" key="9">
    <source>
        <dbReference type="ARBA" id="ARBA00023002"/>
    </source>
</evidence>
<protein>
    <recommendedName>
        <fullName evidence="6 11">Coproporphyrinogen III oxidase</fullName>
        <ecNumber evidence="5 11">1.3.3.15</ecNumber>
    </recommendedName>
</protein>
<keyword evidence="8 11" id="KW-0274">FAD</keyword>
<dbReference type="GO" id="GO:0004729">
    <property type="term" value="F:oxygen-dependent protoporphyrinogen oxidase activity"/>
    <property type="evidence" value="ECO:0007669"/>
    <property type="project" value="UniProtKB-EC"/>
</dbReference>
<dbReference type="Gene3D" id="1.10.3110.10">
    <property type="entry name" value="protoporphyrinogen ix oxidase, domain 3"/>
    <property type="match status" value="1"/>
</dbReference>
<accession>A0ABS8EZS5</accession>
<evidence type="ECO:0000256" key="10">
    <source>
        <dbReference type="ARBA" id="ARBA00023133"/>
    </source>
</evidence>
<evidence type="ECO:0000256" key="7">
    <source>
        <dbReference type="ARBA" id="ARBA00022630"/>
    </source>
</evidence>
<feature type="compositionally biased region" description="Low complexity" evidence="12">
    <location>
        <begin position="262"/>
        <end position="274"/>
    </location>
</feature>
<dbReference type="Gene3D" id="3.50.50.60">
    <property type="entry name" value="FAD/NAD(P)-binding domain"/>
    <property type="match status" value="2"/>
</dbReference>
<dbReference type="InterPro" id="IPR004572">
    <property type="entry name" value="Protoporphyrinogen_oxidase"/>
</dbReference>
<evidence type="ECO:0000256" key="6">
    <source>
        <dbReference type="ARBA" id="ARBA00019046"/>
    </source>
</evidence>
<evidence type="ECO:0000313" key="15">
    <source>
        <dbReference type="Proteomes" id="UP001198241"/>
    </source>
</evidence>
<keyword evidence="10 11" id="KW-0350">Heme biosynthesis</keyword>
<dbReference type="Gene3D" id="3.90.660.20">
    <property type="entry name" value="Protoporphyrinogen oxidase, mitochondrial, domain 2"/>
    <property type="match status" value="2"/>
</dbReference>
<evidence type="ECO:0000256" key="11">
    <source>
        <dbReference type="RuleBase" id="RU364052"/>
    </source>
</evidence>
<reference evidence="14 15" key="1">
    <citation type="submission" date="2021-10" db="EMBL/GenBank/DDBJ databases">
        <title>Anaerobic single-cell dispensing facilitates the cultivation of human gut bacteria.</title>
        <authorList>
            <person name="Afrizal A."/>
        </authorList>
    </citation>
    <scope>NUCLEOTIDE SEQUENCE [LARGE SCALE GENOMIC DNA]</scope>
    <source>
        <strain evidence="14 15">CLA-AA-H247</strain>
    </source>
</reference>
<feature type="compositionally biased region" description="Polar residues" evidence="12">
    <location>
        <begin position="245"/>
        <end position="261"/>
    </location>
</feature>
<evidence type="ECO:0000259" key="13">
    <source>
        <dbReference type="Pfam" id="PF01593"/>
    </source>
</evidence>
<dbReference type="Pfam" id="PF01593">
    <property type="entry name" value="Amino_oxidase"/>
    <property type="match status" value="2"/>
</dbReference>
<dbReference type="PANTHER" id="PTHR42923">
    <property type="entry name" value="PROTOPORPHYRINOGEN OXIDASE"/>
    <property type="match status" value="1"/>
</dbReference>
<dbReference type="RefSeq" id="WP_227720506.1">
    <property type="nucleotide sequence ID" value="NZ_JAJEQD010000002.1"/>
</dbReference>
<evidence type="ECO:0000313" key="14">
    <source>
        <dbReference type="EMBL" id="MCC2155707.1"/>
    </source>
</evidence>